<keyword evidence="3" id="KW-1185">Reference proteome</keyword>
<keyword evidence="1" id="KW-0732">Signal</keyword>
<reference evidence="3" key="1">
    <citation type="journal article" date="2019" name="Int. J. Syst. Evol. Microbiol.">
        <title>The Global Catalogue of Microorganisms (GCM) 10K type strain sequencing project: providing services to taxonomists for standard genome sequencing and annotation.</title>
        <authorList>
            <consortium name="The Broad Institute Genomics Platform"/>
            <consortium name="The Broad Institute Genome Sequencing Center for Infectious Disease"/>
            <person name="Wu L."/>
            <person name="Ma J."/>
        </authorList>
    </citation>
    <scope>NUCLEOTIDE SEQUENCE [LARGE SCALE GENOMIC DNA]</scope>
    <source>
        <strain evidence="3">CCUG 43111</strain>
    </source>
</reference>
<evidence type="ECO:0000256" key="1">
    <source>
        <dbReference type="SAM" id="SignalP"/>
    </source>
</evidence>
<dbReference type="RefSeq" id="WP_379757707.1">
    <property type="nucleotide sequence ID" value="NZ_JBHSMR010000013.1"/>
</dbReference>
<comment type="caution">
    <text evidence="2">The sequence shown here is derived from an EMBL/GenBank/DDBJ whole genome shotgun (WGS) entry which is preliminary data.</text>
</comment>
<name>A0ABW0MR37_9BURK</name>
<accession>A0ABW0MR37</accession>
<evidence type="ECO:0000313" key="3">
    <source>
        <dbReference type="Proteomes" id="UP001596101"/>
    </source>
</evidence>
<gene>
    <name evidence="2" type="ORF">ACFPQ5_16055</name>
</gene>
<evidence type="ECO:0000313" key="2">
    <source>
        <dbReference type="EMBL" id="MFC5479712.1"/>
    </source>
</evidence>
<feature type="chain" id="PRO_5047304109" evidence="1">
    <location>
        <begin position="19"/>
        <end position="146"/>
    </location>
</feature>
<feature type="signal peptide" evidence="1">
    <location>
        <begin position="1"/>
        <end position="18"/>
    </location>
</feature>
<dbReference type="Proteomes" id="UP001596101">
    <property type="component" value="Unassembled WGS sequence"/>
</dbReference>
<proteinExistence type="predicted"/>
<dbReference type="EMBL" id="JBHSMR010000013">
    <property type="protein sequence ID" value="MFC5479712.1"/>
    <property type="molecule type" value="Genomic_DNA"/>
</dbReference>
<protein>
    <submittedName>
        <fullName evidence="2">Uncharacterized protein</fullName>
    </submittedName>
</protein>
<sequence>MKLILTLLLASLLLPSEAARRIGEAQVRMDANGQPCFTISEREEKRSGTPDFQAITVSEGQRVLWRMVMPRDRTFPVSFSMCIPYGGRVTALPQTPAVALGEGKAYSVQLEVRPGKSAAMPLRYQTQFCLDSRRNRVSAPVSCRAP</sequence>
<organism evidence="2 3">
    <name type="scientific">Massilia suwonensis</name>
    <dbReference type="NCBI Taxonomy" id="648895"/>
    <lineage>
        <taxon>Bacteria</taxon>
        <taxon>Pseudomonadati</taxon>
        <taxon>Pseudomonadota</taxon>
        <taxon>Betaproteobacteria</taxon>
        <taxon>Burkholderiales</taxon>
        <taxon>Oxalobacteraceae</taxon>
        <taxon>Telluria group</taxon>
        <taxon>Massilia</taxon>
    </lineage>
</organism>